<comment type="caution">
    <text evidence="1">The sequence shown here is derived from an EMBL/GenBank/DDBJ whole genome shotgun (WGS) entry which is preliminary data.</text>
</comment>
<evidence type="ECO:0000313" key="2">
    <source>
        <dbReference type="Proteomes" id="UP000663825"/>
    </source>
</evidence>
<protein>
    <submittedName>
        <fullName evidence="1">Uncharacterized protein</fullName>
    </submittedName>
</protein>
<organism evidence="1 2">
    <name type="scientific">Rotaria socialis</name>
    <dbReference type="NCBI Taxonomy" id="392032"/>
    <lineage>
        <taxon>Eukaryota</taxon>
        <taxon>Metazoa</taxon>
        <taxon>Spiralia</taxon>
        <taxon>Gnathifera</taxon>
        <taxon>Rotifera</taxon>
        <taxon>Eurotatoria</taxon>
        <taxon>Bdelloidea</taxon>
        <taxon>Philodinida</taxon>
        <taxon>Philodinidae</taxon>
        <taxon>Rotaria</taxon>
    </lineage>
</organism>
<dbReference type="PANTHER" id="PTHR19871">
    <property type="entry name" value="BETA TRANSDUCIN-RELATED PROTEIN"/>
    <property type="match status" value="1"/>
</dbReference>
<sequence>MKSSYNIDVLRGRCQKLPDVQSKVVRFFLSSTFSGTESCTVLLSHRYGSRPTPANIRASVFELLHEIVRSDPNQNDDAQLLSQSYQLDTNRVPAAYVLRSISSILPNIISSVGDKLCSKENITEKEILKGILSGSDANQRTLCFFREIEDIHDHLSASKVSKYIDLHYSNDGQPIIDDEAENLLNRLKYKSISSVLQSNNIFSYKVRWKADGINRCVKSRVMVGSDSLQHEVLEHAIPCKTYVAKFHGRTDVLHKVRHLI</sequence>
<accession>A0A817V6X1</accession>
<dbReference type="PANTHER" id="PTHR19871:SF14">
    <property type="entry name" value="DUF4062 DOMAIN-CONTAINING PROTEIN"/>
    <property type="match status" value="1"/>
</dbReference>
<dbReference type="Proteomes" id="UP000663825">
    <property type="component" value="Unassembled WGS sequence"/>
</dbReference>
<dbReference type="AlphaFoldDB" id="A0A817V6X1"/>
<dbReference type="OrthoDB" id="2325716at2759"/>
<reference evidence="1" key="1">
    <citation type="submission" date="2021-02" db="EMBL/GenBank/DDBJ databases">
        <authorList>
            <person name="Nowell W R."/>
        </authorList>
    </citation>
    <scope>NUCLEOTIDE SEQUENCE</scope>
</reference>
<dbReference type="EMBL" id="CAJNXB010003798">
    <property type="protein sequence ID" value="CAF3338565.1"/>
    <property type="molecule type" value="Genomic_DNA"/>
</dbReference>
<proteinExistence type="predicted"/>
<gene>
    <name evidence="1" type="ORF">TIS948_LOCUS22138</name>
</gene>
<name>A0A817V6X1_9BILA</name>
<evidence type="ECO:0000313" key="1">
    <source>
        <dbReference type="EMBL" id="CAF3338565.1"/>
    </source>
</evidence>
<dbReference type="InterPro" id="IPR052752">
    <property type="entry name" value="NACHT-WD_repeat"/>
</dbReference>